<evidence type="ECO:0000256" key="2">
    <source>
        <dbReference type="PROSITE-ProRule" id="PRU00703"/>
    </source>
</evidence>
<evidence type="ECO:0000256" key="1">
    <source>
        <dbReference type="ARBA" id="ARBA00023122"/>
    </source>
</evidence>
<dbReference type="eggNOG" id="COG2905">
    <property type="taxonomic scope" value="Bacteria"/>
</dbReference>
<dbReference type="EMBL" id="AFHG01000049">
    <property type="protein sequence ID" value="EGK71625.1"/>
    <property type="molecule type" value="Genomic_DNA"/>
</dbReference>
<sequence length="143" mass="15400">MKTIAQVIEGKTGPVATVEADNTVVSALRVMANRGIGAVLVTDNGALAGIFSERDYARKVVLQGKDSSSTPVRDIMTSKLIHVTPDMTVDQAMQLMSDKRIRHLPVLDGAGSLIGVVSIGDLVKETIEYQQYLIKQLESYIVG</sequence>
<feature type="domain" description="CBS" evidence="3">
    <location>
        <begin position="10"/>
        <end position="67"/>
    </location>
</feature>
<dbReference type="PANTHER" id="PTHR43080:SF2">
    <property type="entry name" value="CBS DOMAIN-CONTAINING PROTEIN"/>
    <property type="match status" value="1"/>
</dbReference>
<protein>
    <submittedName>
        <fullName evidence="4">CBS domain containing membrane protein</fullName>
    </submittedName>
</protein>
<evidence type="ECO:0000313" key="4">
    <source>
        <dbReference type="EMBL" id="EGK71625.1"/>
    </source>
</evidence>
<keyword evidence="1 2" id="KW-0129">CBS domain</keyword>
<evidence type="ECO:0000259" key="3">
    <source>
        <dbReference type="PROSITE" id="PS51371"/>
    </source>
</evidence>
<dbReference type="PROSITE" id="PS51371">
    <property type="entry name" value="CBS"/>
    <property type="match status" value="2"/>
</dbReference>
<organism evidence="4 5">
    <name type="scientific">Methyloversatilis universalis (strain ATCC BAA-1314 / DSM 25237 / JCM 13912 / CCUG 52030 / FAM5)</name>
    <dbReference type="NCBI Taxonomy" id="1000565"/>
    <lineage>
        <taxon>Bacteria</taxon>
        <taxon>Pseudomonadati</taxon>
        <taxon>Pseudomonadota</taxon>
        <taxon>Betaproteobacteria</taxon>
        <taxon>Nitrosomonadales</taxon>
        <taxon>Sterolibacteriaceae</taxon>
        <taxon>Methyloversatilis</taxon>
    </lineage>
</organism>
<dbReference type="InterPro" id="IPR046342">
    <property type="entry name" value="CBS_dom_sf"/>
</dbReference>
<comment type="caution">
    <text evidence="4">The sequence shown here is derived from an EMBL/GenBank/DDBJ whole genome shotgun (WGS) entry which is preliminary data.</text>
</comment>
<evidence type="ECO:0000313" key="5">
    <source>
        <dbReference type="Proteomes" id="UP000005019"/>
    </source>
</evidence>
<dbReference type="SUPFAM" id="SSF54631">
    <property type="entry name" value="CBS-domain pair"/>
    <property type="match status" value="1"/>
</dbReference>
<dbReference type="Proteomes" id="UP000005019">
    <property type="component" value="Unassembled WGS sequence"/>
</dbReference>
<reference evidence="4 5" key="1">
    <citation type="journal article" date="2011" name="J. Bacteriol.">
        <title>Genome sequence of Methyloversatilis universalis FAM5T, a methylotrophic representative of the order Rhodocyclales.</title>
        <authorList>
            <person name="Kittichotirat W."/>
            <person name="Good N.M."/>
            <person name="Hall R."/>
            <person name="Bringel F."/>
            <person name="Lajus A."/>
            <person name="Medigue C."/>
            <person name="Smalley N.E."/>
            <person name="Beck D."/>
            <person name="Bumgarner R."/>
            <person name="Vuilleumier S."/>
            <person name="Kalyuzhnaya M.G."/>
        </authorList>
    </citation>
    <scope>NUCLEOTIDE SEQUENCE [LARGE SCALE GENOMIC DNA]</scope>
    <source>
        <strain evidence="5">ATCC BAA-1314 / JCM 13912 / FAM5</strain>
    </source>
</reference>
<dbReference type="Gene3D" id="3.10.580.10">
    <property type="entry name" value="CBS-domain"/>
    <property type="match status" value="1"/>
</dbReference>
<keyword evidence="5" id="KW-1185">Reference proteome</keyword>
<name>F5RCX4_METUF</name>
<dbReference type="OrthoDB" id="9807125at2"/>
<dbReference type="InterPro" id="IPR044725">
    <property type="entry name" value="CBSX3_CBS_dom"/>
</dbReference>
<dbReference type="SMART" id="SM00116">
    <property type="entry name" value="CBS"/>
    <property type="match status" value="2"/>
</dbReference>
<dbReference type="RefSeq" id="WP_008061469.1">
    <property type="nucleotide sequence ID" value="NZ_AFHG01000049.1"/>
</dbReference>
<accession>F5RCX4</accession>
<feature type="domain" description="CBS" evidence="3">
    <location>
        <begin position="76"/>
        <end position="133"/>
    </location>
</feature>
<dbReference type="STRING" id="1000565.METUNv1_02130"/>
<dbReference type="CDD" id="cd04623">
    <property type="entry name" value="CBS_pair_bac_euk"/>
    <property type="match status" value="1"/>
</dbReference>
<dbReference type="Pfam" id="PF00571">
    <property type="entry name" value="CBS"/>
    <property type="match status" value="2"/>
</dbReference>
<proteinExistence type="predicted"/>
<dbReference type="AlphaFoldDB" id="F5RCX4"/>
<dbReference type="InterPro" id="IPR000644">
    <property type="entry name" value="CBS_dom"/>
</dbReference>
<dbReference type="InterPro" id="IPR051257">
    <property type="entry name" value="Diverse_CBS-Domain"/>
</dbReference>
<dbReference type="PANTHER" id="PTHR43080">
    <property type="entry name" value="CBS DOMAIN-CONTAINING PROTEIN CBSX3, MITOCHONDRIAL"/>
    <property type="match status" value="1"/>
</dbReference>
<gene>
    <name evidence="4" type="ORF">METUNv1_02130</name>
</gene>